<keyword evidence="2" id="KW-1015">Disulfide bond</keyword>
<dbReference type="Gene3D" id="2.20.100.10">
    <property type="entry name" value="Thrombospondin type-1 (TSP1) repeat"/>
    <property type="match status" value="2"/>
</dbReference>
<dbReference type="SUPFAM" id="SSF82895">
    <property type="entry name" value="TSP-1 type 1 repeat"/>
    <property type="match status" value="2"/>
</dbReference>
<dbReference type="InParanoid" id="T1I7N6"/>
<accession>T1I7N6</accession>
<dbReference type="FunFam" id="2.20.100.10:FF:000001">
    <property type="entry name" value="semaphorin-5A isoform X1"/>
    <property type="match status" value="1"/>
</dbReference>
<evidence type="ECO:0008006" key="5">
    <source>
        <dbReference type="Google" id="ProtNLM"/>
    </source>
</evidence>
<dbReference type="EnsemblMetazoa" id="RPRC012308-RA">
    <property type="protein sequence ID" value="RPRC012308-PA"/>
    <property type="gene ID" value="RPRC012308"/>
</dbReference>
<dbReference type="OMA" id="ITHINIC"/>
<dbReference type="Proteomes" id="UP000015103">
    <property type="component" value="Unassembled WGS sequence"/>
</dbReference>
<organism evidence="3 4">
    <name type="scientific">Rhodnius prolixus</name>
    <name type="common">Triatomid bug</name>
    <dbReference type="NCBI Taxonomy" id="13249"/>
    <lineage>
        <taxon>Eukaryota</taxon>
        <taxon>Metazoa</taxon>
        <taxon>Ecdysozoa</taxon>
        <taxon>Arthropoda</taxon>
        <taxon>Hexapoda</taxon>
        <taxon>Insecta</taxon>
        <taxon>Pterygota</taxon>
        <taxon>Neoptera</taxon>
        <taxon>Paraneoptera</taxon>
        <taxon>Hemiptera</taxon>
        <taxon>Heteroptera</taxon>
        <taxon>Panheteroptera</taxon>
        <taxon>Cimicomorpha</taxon>
        <taxon>Reduviidae</taxon>
        <taxon>Triatominae</taxon>
        <taxon>Rhodnius</taxon>
    </lineage>
</organism>
<dbReference type="PRINTS" id="PR01705">
    <property type="entry name" value="TSP1REPEAT"/>
</dbReference>
<evidence type="ECO:0000256" key="1">
    <source>
        <dbReference type="ARBA" id="ARBA00022737"/>
    </source>
</evidence>
<proteinExistence type="predicted"/>
<dbReference type="AlphaFoldDB" id="T1I7N6"/>
<dbReference type="EMBL" id="ACPB03006255">
    <property type="status" value="NOT_ANNOTATED_CDS"/>
    <property type="molecule type" value="Genomic_DNA"/>
</dbReference>
<dbReference type="eggNOG" id="KOG4475">
    <property type="taxonomic scope" value="Eukaryota"/>
</dbReference>
<evidence type="ECO:0000313" key="4">
    <source>
        <dbReference type="Proteomes" id="UP000015103"/>
    </source>
</evidence>
<dbReference type="Pfam" id="PF00090">
    <property type="entry name" value="TSP_1"/>
    <property type="match status" value="2"/>
</dbReference>
<dbReference type="PANTHER" id="PTHR22906">
    <property type="entry name" value="PROPERDIN"/>
    <property type="match status" value="1"/>
</dbReference>
<dbReference type="SUPFAM" id="SSF49899">
    <property type="entry name" value="Concanavalin A-like lectins/glucanases"/>
    <property type="match status" value="2"/>
</dbReference>
<dbReference type="InterPro" id="IPR052065">
    <property type="entry name" value="Compl_asym_regulator"/>
</dbReference>
<dbReference type="EMBL" id="ACPB03006254">
    <property type="status" value="NOT_ANNOTATED_CDS"/>
    <property type="molecule type" value="Genomic_DNA"/>
</dbReference>
<dbReference type="VEuPathDB" id="VectorBase:RPRC012308"/>
<dbReference type="HOGENOM" id="CLU_388997_0_0_1"/>
<keyword evidence="1" id="KW-0677">Repeat</keyword>
<protein>
    <recommendedName>
        <fullName evidence="5">Laminin G domain-containing protein</fullName>
    </recommendedName>
</protein>
<reference evidence="3" key="1">
    <citation type="submission" date="2015-05" db="UniProtKB">
        <authorList>
            <consortium name="EnsemblMetazoa"/>
        </authorList>
    </citation>
    <scope>IDENTIFICATION</scope>
</reference>
<dbReference type="PANTHER" id="PTHR22906:SF21">
    <property type="entry name" value="SEMA DOMAIN-CONTAINING PROTEIN"/>
    <property type="match status" value="1"/>
</dbReference>
<dbReference type="InterPro" id="IPR013320">
    <property type="entry name" value="ConA-like_dom_sf"/>
</dbReference>
<sequence>MDYYWNALHCIKHNNGCPGSEWSRWTPWTDCTVSCGQGLSERERECIVEVSQVTQRTLLPTCYGYHIRRRKRDKVLLPLITKSHGCVGSYKEIRPCYLNDCPVNGGWSEWEPWSQCSAGCGLGTQSRSRACSSPPVLGGGQPCIGPITHLRHCFVQPCKCVTHEVAVFLGDGSLSYLRTDSPIRLLHIYLKFKSSTDSGELIRREPLTKDFTKKSCCFVRLFLEAGYLVLSARMSRCYLSLITVQKIEHEKWTEVLIMITPSGATMRLDNRSMYYKAKFNCVLRNPNFDSDMVVGYDFKGEIEKLAVNFKKRNLRNSDNLESQKFPVSNISPVLITNVEYNEGEQDESLITLDNLILGPCPKNMKSWSIELVVKTQAAEGAVLVIKDYFLSTFLILLFETHRISLHLASGDCDTEVDFNTDAHLNVWTYIVINYNESECIGFRINGGRRKKLNECNDSQELSCKDHMYLGDVAPLLKKAQMTNFSYMKYVDSMIGTLAYLRIDDEVLDLESLPSRIELETEPFSNNYTELELPFGEQLNLSCLYYLDLSSNDVLARQYWNQSQPFWLKFDTPIDIKNNGTRDIQFDVYDNNRVSQLKTLHYKSREDIEGFYSCWLPYPKKSNGSEILFTYGVSVIQSSLEKSSLLLGISSIFFPKDPVPADDRKRKVVADAICCRNIKTFPLLSSFVKFGMVQKQWTITHINICTFLAGV</sequence>
<dbReference type="Gene3D" id="2.60.120.200">
    <property type="match status" value="2"/>
</dbReference>
<name>T1I7N6_RHOPR</name>
<dbReference type="InterPro" id="IPR036383">
    <property type="entry name" value="TSP1_rpt_sf"/>
</dbReference>
<evidence type="ECO:0000256" key="2">
    <source>
        <dbReference type="ARBA" id="ARBA00023157"/>
    </source>
</evidence>
<dbReference type="PROSITE" id="PS50092">
    <property type="entry name" value="TSP1"/>
    <property type="match status" value="2"/>
</dbReference>
<dbReference type="STRING" id="13249.T1I7N6"/>
<evidence type="ECO:0000313" key="3">
    <source>
        <dbReference type="EnsemblMetazoa" id="RPRC012308-PA"/>
    </source>
</evidence>
<dbReference type="SMART" id="SM00209">
    <property type="entry name" value="TSP1"/>
    <property type="match status" value="2"/>
</dbReference>
<keyword evidence="4" id="KW-1185">Reference proteome</keyword>
<dbReference type="InterPro" id="IPR000884">
    <property type="entry name" value="TSP1_rpt"/>
</dbReference>